<comment type="catalytic activity">
    <reaction evidence="9">
        <text>N-terminal S-1,2-diacyl-sn-glyceryl-L-cysteinyl-[lipoprotein] + a glycerophospholipid = N-acyl-S-1,2-diacyl-sn-glyceryl-L-cysteinyl-[lipoprotein] + a 2-acyl-sn-glycero-3-phospholipid + H(+)</text>
        <dbReference type="Rhea" id="RHEA:48228"/>
        <dbReference type="Rhea" id="RHEA-COMP:14681"/>
        <dbReference type="Rhea" id="RHEA-COMP:14684"/>
        <dbReference type="ChEBI" id="CHEBI:15378"/>
        <dbReference type="ChEBI" id="CHEBI:136912"/>
        <dbReference type="ChEBI" id="CHEBI:140656"/>
        <dbReference type="ChEBI" id="CHEBI:140657"/>
        <dbReference type="ChEBI" id="CHEBI:140660"/>
        <dbReference type="EC" id="2.3.1.269"/>
    </reaction>
</comment>
<feature type="transmembrane region" description="Helical" evidence="9">
    <location>
        <begin position="193"/>
        <end position="216"/>
    </location>
</feature>
<proteinExistence type="inferred from homology"/>
<organism evidence="11 12">
    <name type="scientific">Rubritalea spongiae</name>
    <dbReference type="NCBI Taxonomy" id="430797"/>
    <lineage>
        <taxon>Bacteria</taxon>
        <taxon>Pseudomonadati</taxon>
        <taxon>Verrucomicrobiota</taxon>
        <taxon>Verrucomicrobiia</taxon>
        <taxon>Verrucomicrobiales</taxon>
        <taxon>Rubritaleaceae</taxon>
        <taxon>Rubritalea</taxon>
    </lineage>
</organism>
<dbReference type="HAMAP" id="MF_01148">
    <property type="entry name" value="Lnt"/>
    <property type="match status" value="1"/>
</dbReference>
<keyword evidence="12" id="KW-1185">Reference proteome</keyword>
<feature type="transmembrane region" description="Helical" evidence="9">
    <location>
        <begin position="33"/>
        <end position="50"/>
    </location>
</feature>
<dbReference type="PANTHER" id="PTHR38686">
    <property type="entry name" value="APOLIPOPROTEIN N-ACYLTRANSFERASE"/>
    <property type="match status" value="1"/>
</dbReference>
<dbReference type="GO" id="GO:0016746">
    <property type="term" value="F:acyltransferase activity"/>
    <property type="evidence" value="ECO:0007669"/>
    <property type="project" value="UniProtKB-KW"/>
</dbReference>
<evidence type="ECO:0000256" key="6">
    <source>
        <dbReference type="ARBA" id="ARBA00022989"/>
    </source>
</evidence>
<evidence type="ECO:0000256" key="4">
    <source>
        <dbReference type="ARBA" id="ARBA00022679"/>
    </source>
</evidence>
<keyword evidence="6 9" id="KW-1133">Transmembrane helix</keyword>
<evidence type="ECO:0000256" key="9">
    <source>
        <dbReference type="HAMAP-Rule" id="MF_01148"/>
    </source>
</evidence>
<dbReference type="PROSITE" id="PS50263">
    <property type="entry name" value="CN_HYDROLASE"/>
    <property type="match status" value="1"/>
</dbReference>
<dbReference type="SUPFAM" id="SSF56317">
    <property type="entry name" value="Carbon-nitrogen hydrolase"/>
    <property type="match status" value="1"/>
</dbReference>
<evidence type="ECO:0000259" key="10">
    <source>
        <dbReference type="PROSITE" id="PS50263"/>
    </source>
</evidence>
<dbReference type="Proteomes" id="UP001597297">
    <property type="component" value="Unassembled WGS sequence"/>
</dbReference>
<dbReference type="RefSeq" id="WP_377094079.1">
    <property type="nucleotide sequence ID" value="NZ_JBHSJM010000001.1"/>
</dbReference>
<comment type="subcellular location">
    <subcellularLocation>
        <location evidence="1 9">Cell membrane</location>
        <topology evidence="1 9">Multi-pass membrane protein</topology>
    </subcellularLocation>
</comment>
<feature type="transmembrane region" description="Helical" evidence="9">
    <location>
        <begin position="589"/>
        <end position="616"/>
    </location>
</feature>
<keyword evidence="4 9" id="KW-0808">Transferase</keyword>
<dbReference type="InterPro" id="IPR036526">
    <property type="entry name" value="C-N_Hydrolase_sf"/>
</dbReference>
<feature type="transmembrane region" description="Helical" evidence="9">
    <location>
        <begin position="154"/>
        <end position="173"/>
    </location>
</feature>
<dbReference type="PANTHER" id="PTHR38686:SF1">
    <property type="entry name" value="APOLIPOPROTEIN N-ACYLTRANSFERASE"/>
    <property type="match status" value="1"/>
</dbReference>
<dbReference type="EMBL" id="JBHUJC010000041">
    <property type="protein sequence ID" value="MFD2277140.1"/>
    <property type="molecule type" value="Genomic_DNA"/>
</dbReference>
<comment type="function">
    <text evidence="9">Catalyzes the phospholipid dependent N-acylation of the N-terminal cysteine of apolipoprotein, the last step in lipoprotein maturation.</text>
</comment>
<evidence type="ECO:0000256" key="8">
    <source>
        <dbReference type="ARBA" id="ARBA00023315"/>
    </source>
</evidence>
<comment type="pathway">
    <text evidence="9">Protein modification; lipoprotein biosynthesis (N-acyl transfer).</text>
</comment>
<evidence type="ECO:0000256" key="3">
    <source>
        <dbReference type="ARBA" id="ARBA00022475"/>
    </source>
</evidence>
<feature type="domain" description="CN hydrolase" evidence="10">
    <location>
        <begin position="273"/>
        <end position="583"/>
    </location>
</feature>
<feature type="transmembrane region" description="Helical" evidence="9">
    <location>
        <begin position="7"/>
        <end position="27"/>
    </location>
</feature>
<dbReference type="CDD" id="cd07571">
    <property type="entry name" value="ALP_N-acyl_transferase"/>
    <property type="match status" value="1"/>
</dbReference>
<dbReference type="InterPro" id="IPR004563">
    <property type="entry name" value="Apolipo_AcylTrfase"/>
</dbReference>
<feature type="transmembrane region" description="Helical" evidence="9">
    <location>
        <begin position="237"/>
        <end position="254"/>
    </location>
</feature>
<evidence type="ECO:0000256" key="5">
    <source>
        <dbReference type="ARBA" id="ARBA00022692"/>
    </source>
</evidence>
<dbReference type="Pfam" id="PF20154">
    <property type="entry name" value="LNT_N"/>
    <property type="match status" value="1"/>
</dbReference>
<feature type="transmembrane region" description="Helical" evidence="9">
    <location>
        <begin position="94"/>
        <end position="116"/>
    </location>
</feature>
<protein>
    <recommendedName>
        <fullName evidence="9">Apolipoprotein N-acyltransferase</fullName>
        <shortName evidence="9">ALP N-acyltransferase</shortName>
        <ecNumber evidence="9">2.3.1.269</ecNumber>
    </recommendedName>
</protein>
<comment type="caution">
    <text evidence="11">The sequence shown here is derived from an EMBL/GenBank/DDBJ whole genome shotgun (WGS) entry which is preliminary data.</text>
</comment>
<name>A0ABW5E664_9BACT</name>
<dbReference type="InterPro" id="IPR003010">
    <property type="entry name" value="C-N_Hydrolase"/>
</dbReference>
<evidence type="ECO:0000256" key="2">
    <source>
        <dbReference type="ARBA" id="ARBA00010065"/>
    </source>
</evidence>
<keyword evidence="7 9" id="KW-0472">Membrane</keyword>
<gene>
    <name evidence="9 11" type="primary">lnt</name>
    <name evidence="11" type="ORF">ACFSQZ_11725</name>
</gene>
<evidence type="ECO:0000313" key="11">
    <source>
        <dbReference type="EMBL" id="MFD2277140.1"/>
    </source>
</evidence>
<sequence length="618" mass="68225">MNTLKPFLPYLAATLSGVLLAMCFPGFEVSGSFVWIWSIPLMVGLWLGGGEKKRKRFGFKVGFVGGLAFWLLNVKWLTAMGDLPTVPVLGAYSGWLMLAVYLALYFGVWGMFAATVGNPWRRTAKVAQSGISEKMEAKLERPKRVGGFKPSMRVLGFAVINASAWVVLEWLRGWMLTGFGWNGLGVAFHEVPVVMQVADLVGVTGVAFIPMFMAAVMLQTGKRLIDEVRAGKFQAHFEIGIAVGVIAAVFAYGVNRMAYHSNAPFHGVRTLIIQENIKQTLKWDEQLEVEHYNAYVESIQRELGELDMLNQERMAEAVKTGEEIELEYPDLVVLPESATTQPLVYLPEVEGVYLPLLTKDLLVEQIYQENHFKTVFGANFLAGVVIEGEVYYDLEVGDAYNTFAVTGPEIAEENLYPTTALQTHGKNHLVPFGEYIPEVPLLSSIASMFSGMSYGKNFSSGGSFEPLTVELRGEDVQLMPNICFEDTVGRVIRKFVRDAPQMLVNITNDGWFGESEAARQHMANAKFRSVELRRPMARAANTGVSGIVDTIGSMVNPQTGELNAIGTRENPFIRDGLYATVKVPTQPVWTLYAVAGDWFVILCALMAFGGGAFLGLKR</sequence>
<comment type="similarity">
    <text evidence="2 9">Belongs to the CN hydrolase family. Apolipoprotein N-acyltransferase subfamily.</text>
</comment>
<keyword evidence="3 9" id="KW-1003">Cell membrane</keyword>
<dbReference type="EC" id="2.3.1.269" evidence="9"/>
<keyword evidence="5 9" id="KW-0812">Transmembrane</keyword>
<dbReference type="InterPro" id="IPR045378">
    <property type="entry name" value="LNT_N"/>
</dbReference>
<feature type="transmembrane region" description="Helical" evidence="9">
    <location>
        <begin position="57"/>
        <end position="74"/>
    </location>
</feature>
<evidence type="ECO:0000313" key="12">
    <source>
        <dbReference type="Proteomes" id="UP001597297"/>
    </source>
</evidence>
<dbReference type="Gene3D" id="3.60.110.10">
    <property type="entry name" value="Carbon-nitrogen hydrolase"/>
    <property type="match status" value="1"/>
</dbReference>
<evidence type="ECO:0000256" key="1">
    <source>
        <dbReference type="ARBA" id="ARBA00004651"/>
    </source>
</evidence>
<dbReference type="Pfam" id="PF00795">
    <property type="entry name" value="CN_hydrolase"/>
    <property type="match status" value="1"/>
</dbReference>
<accession>A0ABW5E664</accession>
<dbReference type="NCBIfam" id="TIGR00546">
    <property type="entry name" value="lnt"/>
    <property type="match status" value="1"/>
</dbReference>
<evidence type="ECO:0000256" key="7">
    <source>
        <dbReference type="ARBA" id="ARBA00023136"/>
    </source>
</evidence>
<keyword evidence="8 9" id="KW-0012">Acyltransferase</keyword>
<reference evidence="12" key="1">
    <citation type="journal article" date="2019" name="Int. J. Syst. Evol. Microbiol.">
        <title>The Global Catalogue of Microorganisms (GCM) 10K type strain sequencing project: providing services to taxonomists for standard genome sequencing and annotation.</title>
        <authorList>
            <consortium name="The Broad Institute Genomics Platform"/>
            <consortium name="The Broad Institute Genome Sequencing Center for Infectious Disease"/>
            <person name="Wu L."/>
            <person name="Ma J."/>
        </authorList>
    </citation>
    <scope>NUCLEOTIDE SEQUENCE [LARGE SCALE GENOMIC DNA]</scope>
    <source>
        <strain evidence="12">JCM 16545</strain>
    </source>
</reference>